<feature type="domain" description="DUF222" evidence="1">
    <location>
        <begin position="59"/>
        <end position="204"/>
    </location>
</feature>
<comment type="caution">
    <text evidence="2">The sequence shown here is derived from an EMBL/GenBank/DDBJ whole genome shotgun (WGS) entry which is preliminary data.</text>
</comment>
<dbReference type="InterPro" id="IPR003870">
    <property type="entry name" value="DUF222"/>
</dbReference>
<gene>
    <name evidence="2" type="ORF">ACFSXZ_06650</name>
</gene>
<dbReference type="EMBL" id="JBHUKR010000004">
    <property type="protein sequence ID" value="MFD2416001.1"/>
    <property type="molecule type" value="Genomic_DNA"/>
</dbReference>
<reference evidence="3" key="1">
    <citation type="journal article" date="2019" name="Int. J. Syst. Evol. Microbiol.">
        <title>The Global Catalogue of Microorganisms (GCM) 10K type strain sequencing project: providing services to taxonomists for standard genome sequencing and annotation.</title>
        <authorList>
            <consortium name="The Broad Institute Genomics Platform"/>
            <consortium name="The Broad Institute Genome Sequencing Center for Infectious Disease"/>
            <person name="Wu L."/>
            <person name="Ma J."/>
        </authorList>
    </citation>
    <scope>NUCLEOTIDE SEQUENCE [LARGE SCALE GENOMIC DNA]</scope>
    <source>
        <strain evidence="3">CGMCC 4.7645</strain>
    </source>
</reference>
<name>A0ABW5FTG5_9PSEU</name>
<evidence type="ECO:0000313" key="2">
    <source>
        <dbReference type="EMBL" id="MFD2416001.1"/>
    </source>
</evidence>
<proteinExistence type="predicted"/>
<protein>
    <submittedName>
        <fullName evidence="2">DUF222 domain-containing protein</fullName>
    </submittedName>
</protein>
<dbReference type="Pfam" id="PF02720">
    <property type="entry name" value="DUF222"/>
    <property type="match status" value="1"/>
</dbReference>
<evidence type="ECO:0000259" key="1">
    <source>
        <dbReference type="Pfam" id="PF02720"/>
    </source>
</evidence>
<dbReference type="RefSeq" id="WP_378262318.1">
    <property type="nucleotide sequence ID" value="NZ_JBHUKR010000004.1"/>
</dbReference>
<sequence>MPGSRSDPPERTRPAVGKVLPWLETGEDTDTLAELEAHLTATLRDLAVTGKPRGGLLRTARRLQAMANQIRAAQMAVIAEFDRAAEQPSNVALEVSLGLAISKHTAQYQIGLAQALTTRLPQTLAAMRRGEIDSWKASRVYEPTAVLSDAKAREVDAIMAVRIPGKDPAGLRRSVNRVVAKVDPEGYAERMVPLLRQFDFARRRLTARMTGPVMDSGDGAATAVEPMTDKEFLWEPVRGRWSVRRREEEPGVRATFLPARWVNQELLHHGAEIALLRDLYRDLHPAQRD</sequence>
<accession>A0ABW5FTG5</accession>
<organism evidence="2 3">
    <name type="scientific">Amycolatopsis pigmentata</name>
    <dbReference type="NCBI Taxonomy" id="450801"/>
    <lineage>
        <taxon>Bacteria</taxon>
        <taxon>Bacillati</taxon>
        <taxon>Actinomycetota</taxon>
        <taxon>Actinomycetes</taxon>
        <taxon>Pseudonocardiales</taxon>
        <taxon>Pseudonocardiaceae</taxon>
        <taxon>Amycolatopsis</taxon>
    </lineage>
</organism>
<evidence type="ECO:0000313" key="3">
    <source>
        <dbReference type="Proteomes" id="UP001597417"/>
    </source>
</evidence>
<keyword evidence="3" id="KW-1185">Reference proteome</keyword>
<dbReference type="Proteomes" id="UP001597417">
    <property type="component" value="Unassembled WGS sequence"/>
</dbReference>